<feature type="compositionally biased region" description="Polar residues" evidence="1">
    <location>
        <begin position="12"/>
        <end position="29"/>
    </location>
</feature>
<keyword evidence="3" id="KW-1185">Reference proteome</keyword>
<sequence>MFIKVEMDTWNDELQISTEPPSSGDQTGDSGYAKKSPANAVETPSAGKTREILPMATPRNSGESQDSTLPTPQNSMLKRLKGFVCKTT</sequence>
<feature type="region of interest" description="Disordered" evidence="1">
    <location>
        <begin position="1"/>
        <end position="88"/>
    </location>
</feature>
<gene>
    <name evidence="2" type="ORF">KIN20_034235</name>
</gene>
<dbReference type="AlphaFoldDB" id="A0AAD5WJI6"/>
<reference evidence="2" key="1">
    <citation type="submission" date="2021-06" db="EMBL/GenBank/DDBJ databases">
        <title>Parelaphostrongylus tenuis whole genome reference sequence.</title>
        <authorList>
            <person name="Garwood T.J."/>
            <person name="Larsen P.A."/>
            <person name="Fountain-Jones N.M."/>
            <person name="Garbe J.R."/>
            <person name="Macchietto M.G."/>
            <person name="Kania S.A."/>
            <person name="Gerhold R.W."/>
            <person name="Richards J.E."/>
            <person name="Wolf T.M."/>
        </authorList>
    </citation>
    <scope>NUCLEOTIDE SEQUENCE</scope>
    <source>
        <strain evidence="2">MNPRO001-30</strain>
        <tissue evidence="2">Meninges</tissue>
    </source>
</reference>
<evidence type="ECO:0000313" key="2">
    <source>
        <dbReference type="EMBL" id="KAJ1372156.1"/>
    </source>
</evidence>
<comment type="caution">
    <text evidence="2">The sequence shown here is derived from an EMBL/GenBank/DDBJ whole genome shotgun (WGS) entry which is preliminary data.</text>
</comment>
<proteinExistence type="predicted"/>
<dbReference type="EMBL" id="JAHQIW010007098">
    <property type="protein sequence ID" value="KAJ1372156.1"/>
    <property type="molecule type" value="Genomic_DNA"/>
</dbReference>
<dbReference type="Proteomes" id="UP001196413">
    <property type="component" value="Unassembled WGS sequence"/>
</dbReference>
<accession>A0AAD5WJI6</accession>
<feature type="compositionally biased region" description="Polar residues" evidence="1">
    <location>
        <begin position="58"/>
        <end position="76"/>
    </location>
</feature>
<name>A0AAD5WJI6_PARTN</name>
<organism evidence="2 3">
    <name type="scientific">Parelaphostrongylus tenuis</name>
    <name type="common">Meningeal worm</name>
    <dbReference type="NCBI Taxonomy" id="148309"/>
    <lineage>
        <taxon>Eukaryota</taxon>
        <taxon>Metazoa</taxon>
        <taxon>Ecdysozoa</taxon>
        <taxon>Nematoda</taxon>
        <taxon>Chromadorea</taxon>
        <taxon>Rhabditida</taxon>
        <taxon>Rhabditina</taxon>
        <taxon>Rhabditomorpha</taxon>
        <taxon>Strongyloidea</taxon>
        <taxon>Metastrongylidae</taxon>
        <taxon>Parelaphostrongylus</taxon>
    </lineage>
</organism>
<protein>
    <submittedName>
        <fullName evidence="2">Uncharacterized protein</fullName>
    </submittedName>
</protein>
<evidence type="ECO:0000313" key="3">
    <source>
        <dbReference type="Proteomes" id="UP001196413"/>
    </source>
</evidence>
<evidence type="ECO:0000256" key="1">
    <source>
        <dbReference type="SAM" id="MobiDB-lite"/>
    </source>
</evidence>